<sequence>MPELAASLPWRRRHDRFRDGVLLRDDCMDAGGRATQEAKAEYALHRVPLESVLPTAEYTMTTDFRPAWWLPGPHLQTLWNPFCRKPPQLERRRERLWLDDGDFLDLDWHGPHDAQAPLVLVLHGLTGSSNSLYVLGLQQALAARGWASVALNWRGCSGEPNLLPRGYHSGASEDLASAVAHLRAQRPMAPLYAVGYSLGGNVLLKYLGESGEQSQLQGAAAVSVPFRLDQCADRIGLGFSRVYQAHFMREMVAYVNNKQRLFAESGQGERLSVLERLGPLDGMRTFWDFDGRITAPLHGFADAHDYYRRASSRFYLGDIRMRTLIIQAEDDPFIFRHSLPEASELAPGTEFELHAKGGHVGFVEGSPRQPVYYLERRIPQWLASLV</sequence>
<dbReference type="Gene3D" id="3.40.50.1820">
    <property type="entry name" value="alpha/beta hydrolase"/>
    <property type="match status" value="1"/>
</dbReference>
<proteinExistence type="inferred from homology"/>
<keyword evidence="4" id="KW-0378">Hydrolase</keyword>
<name>A0A379IPM8_ECTME</name>
<dbReference type="SUPFAM" id="SSF53474">
    <property type="entry name" value="alpha/beta-Hydrolases"/>
    <property type="match status" value="1"/>
</dbReference>
<dbReference type="EMBL" id="UGUU01000001">
    <property type="protein sequence ID" value="SUD38152.1"/>
    <property type="molecule type" value="Genomic_DNA"/>
</dbReference>
<evidence type="ECO:0000256" key="1">
    <source>
        <dbReference type="ARBA" id="ARBA00010884"/>
    </source>
</evidence>
<dbReference type="GO" id="GO:0034338">
    <property type="term" value="F:short-chain carboxylesterase activity"/>
    <property type="evidence" value="ECO:0007669"/>
    <property type="project" value="TreeGrafter"/>
</dbReference>
<dbReference type="GO" id="GO:0047372">
    <property type="term" value="F:monoacylglycerol lipase activity"/>
    <property type="evidence" value="ECO:0007669"/>
    <property type="project" value="TreeGrafter"/>
</dbReference>
<feature type="active site" description="Charge relay system" evidence="2">
    <location>
        <position position="331"/>
    </location>
</feature>
<dbReference type="PANTHER" id="PTHR10794">
    <property type="entry name" value="ABHYDROLASE DOMAIN-CONTAINING PROTEIN"/>
    <property type="match status" value="1"/>
</dbReference>
<dbReference type="NCBIfam" id="NF008218">
    <property type="entry name" value="PRK10985.1"/>
    <property type="match status" value="1"/>
</dbReference>
<dbReference type="InterPro" id="IPR029058">
    <property type="entry name" value="AB_hydrolase_fold"/>
</dbReference>
<evidence type="ECO:0000259" key="3">
    <source>
        <dbReference type="Pfam" id="PF00561"/>
    </source>
</evidence>
<evidence type="ECO:0000313" key="4">
    <source>
        <dbReference type="EMBL" id="SUD38152.1"/>
    </source>
</evidence>
<dbReference type="InterPro" id="IPR000073">
    <property type="entry name" value="AB_hydrolase_1"/>
</dbReference>
<dbReference type="InterPro" id="IPR050960">
    <property type="entry name" value="AB_hydrolase_4_sf"/>
</dbReference>
<evidence type="ECO:0000313" key="5">
    <source>
        <dbReference type="Proteomes" id="UP000254260"/>
    </source>
</evidence>
<gene>
    <name evidence="4" type="ORF">NCTC10899_00922</name>
</gene>
<comment type="similarity">
    <text evidence="1">Belongs to the AB hydrolase superfamily. AB hydrolase 4 family.</text>
</comment>
<reference evidence="4 5" key="1">
    <citation type="submission" date="2018-06" db="EMBL/GenBank/DDBJ databases">
        <authorList>
            <consortium name="Pathogen Informatics"/>
            <person name="Doyle S."/>
        </authorList>
    </citation>
    <scope>NUCLEOTIDE SEQUENCE [LARGE SCALE GENOMIC DNA]</scope>
    <source>
        <strain evidence="4 5">NCTC10899</strain>
    </source>
</reference>
<dbReference type="InterPro" id="IPR012020">
    <property type="entry name" value="ABHD4"/>
</dbReference>
<accession>A0A379IPM8</accession>
<dbReference type="Pfam" id="PF00561">
    <property type="entry name" value="Abhydrolase_1"/>
    <property type="match status" value="1"/>
</dbReference>
<organism evidence="4 5">
    <name type="scientific">Ectopseudomonas mendocina</name>
    <name type="common">Pseudomonas mendocina</name>
    <dbReference type="NCBI Taxonomy" id="300"/>
    <lineage>
        <taxon>Bacteria</taxon>
        <taxon>Pseudomonadati</taxon>
        <taxon>Pseudomonadota</taxon>
        <taxon>Gammaproteobacteria</taxon>
        <taxon>Pseudomonadales</taxon>
        <taxon>Pseudomonadaceae</taxon>
        <taxon>Ectopseudomonas</taxon>
    </lineage>
</organism>
<protein>
    <submittedName>
        <fullName evidence="4">Alpha/beta hydrolase fold protein</fullName>
    </submittedName>
</protein>
<feature type="active site" description="Charge relay system" evidence="2">
    <location>
        <position position="197"/>
    </location>
</feature>
<dbReference type="PIRSF" id="PIRSF005211">
    <property type="entry name" value="Ab_hydro_YheT"/>
    <property type="match status" value="1"/>
</dbReference>
<dbReference type="PANTHER" id="PTHR10794:SF94">
    <property type="entry name" value="ESTERASE YHET-RELATED"/>
    <property type="match status" value="1"/>
</dbReference>
<feature type="domain" description="AB hydrolase-1" evidence="3">
    <location>
        <begin position="117"/>
        <end position="365"/>
    </location>
</feature>
<dbReference type="AlphaFoldDB" id="A0A379IPM8"/>
<dbReference type="Proteomes" id="UP000254260">
    <property type="component" value="Unassembled WGS sequence"/>
</dbReference>
<evidence type="ECO:0000256" key="2">
    <source>
        <dbReference type="PIRSR" id="PIRSR005211-1"/>
    </source>
</evidence>
<feature type="active site" description="Charge relay system" evidence="2">
    <location>
        <position position="359"/>
    </location>
</feature>